<organism evidence="1 2">
    <name type="scientific">Romanomermis culicivorax</name>
    <name type="common">Nematode worm</name>
    <dbReference type="NCBI Taxonomy" id="13658"/>
    <lineage>
        <taxon>Eukaryota</taxon>
        <taxon>Metazoa</taxon>
        <taxon>Ecdysozoa</taxon>
        <taxon>Nematoda</taxon>
        <taxon>Enoplea</taxon>
        <taxon>Dorylaimia</taxon>
        <taxon>Mermithida</taxon>
        <taxon>Mermithoidea</taxon>
        <taxon>Mermithidae</taxon>
        <taxon>Romanomermis</taxon>
    </lineage>
</organism>
<protein>
    <submittedName>
        <fullName evidence="2">Uncharacterized protein</fullName>
    </submittedName>
</protein>
<evidence type="ECO:0000313" key="1">
    <source>
        <dbReference type="Proteomes" id="UP000887565"/>
    </source>
</evidence>
<keyword evidence="1" id="KW-1185">Reference proteome</keyword>
<sequence length="238" mass="25590">MAMQITDFLKLTLDDISTLAPVPMDESTLVQPMAMDAETNITTAEQMLTNIPEKSTVDQSTSMDIMPPEPAAMARPTAPAVDPRIYLATPAIPPGPPIITTVAAARYSAPVRFSKQIISDPQWQALAAALIAYHFPAPLSGMLFPKHHRIDYPDTLKKEIQCILLLQPTPALMAPQVTQLAPVIACAAVQPPTALPLQPVPQPPLPATQLLPTAPMDVQIPQAPSTFMLALDHHGQPI</sequence>
<name>A0A915HZN0_ROMCU</name>
<reference evidence="2" key="1">
    <citation type="submission" date="2022-11" db="UniProtKB">
        <authorList>
            <consortium name="WormBaseParasite"/>
        </authorList>
    </citation>
    <scope>IDENTIFICATION</scope>
</reference>
<dbReference type="AlphaFoldDB" id="A0A915HZN0"/>
<dbReference type="Proteomes" id="UP000887565">
    <property type="component" value="Unplaced"/>
</dbReference>
<accession>A0A915HZN0</accession>
<dbReference type="WBParaSite" id="nRc.2.0.1.t07335-RA">
    <property type="protein sequence ID" value="nRc.2.0.1.t07335-RA"/>
    <property type="gene ID" value="nRc.2.0.1.g07335"/>
</dbReference>
<evidence type="ECO:0000313" key="2">
    <source>
        <dbReference type="WBParaSite" id="nRc.2.0.1.t07335-RA"/>
    </source>
</evidence>
<proteinExistence type="predicted"/>